<sequence length="207" mass="21494">MNLLDMCGIAVPTGTRFDGLPASVTLLAASGRDGLTAMFARDLHQASGPTLGATGWSQPRLTPSISAPADEDLIDIIVVGAHLSGMPLNHPLIDLGAKFSRVAYTSGAYRLYALPASVPLEPGMIGVGEGEGSEMEVWKLPLAAFGFVAAIPAPLSIGTVMLSDGTSAKGFLAEPLALKGASDKTNQGGWRAYFRKISPSQWISNAV</sequence>
<dbReference type="Gene3D" id="3.10.490.10">
    <property type="entry name" value="Gamma-glutamyl cyclotransferase-like"/>
    <property type="match status" value="1"/>
</dbReference>
<dbReference type="AlphaFoldDB" id="A0A7W6RJF4"/>
<dbReference type="InterPro" id="IPR036928">
    <property type="entry name" value="AS_sf"/>
</dbReference>
<gene>
    <name evidence="2" type="ORF">GGE12_001350</name>
</gene>
<organism evidence="2 3">
    <name type="scientific">Rhizobium mongolense</name>
    <dbReference type="NCBI Taxonomy" id="57676"/>
    <lineage>
        <taxon>Bacteria</taxon>
        <taxon>Pseudomonadati</taxon>
        <taxon>Pseudomonadota</taxon>
        <taxon>Alphaproteobacteria</taxon>
        <taxon>Hyphomicrobiales</taxon>
        <taxon>Rhizobiaceae</taxon>
        <taxon>Rhizobium/Agrobacterium group</taxon>
        <taxon>Rhizobium</taxon>
    </lineage>
</organism>
<comment type="caution">
    <text evidence="2">The sequence shown here is derived from an EMBL/GenBank/DDBJ whole genome shotgun (WGS) entry which is preliminary data.</text>
</comment>
<name>A0A7W6RJF4_9HYPH</name>
<evidence type="ECO:0000313" key="3">
    <source>
        <dbReference type="Proteomes" id="UP000533641"/>
    </source>
</evidence>
<dbReference type="InterPro" id="IPR053844">
    <property type="entry name" value="AH_C"/>
</dbReference>
<protein>
    <recommendedName>
        <fullName evidence="1">Allophanate hydrolase C-terminal domain-containing protein</fullName>
    </recommendedName>
</protein>
<dbReference type="EMBL" id="JACIGM010000002">
    <property type="protein sequence ID" value="MBB4273596.1"/>
    <property type="molecule type" value="Genomic_DNA"/>
</dbReference>
<accession>A0A7W6RJF4</accession>
<evidence type="ECO:0000259" key="1">
    <source>
        <dbReference type="Pfam" id="PF21986"/>
    </source>
</evidence>
<feature type="domain" description="Allophanate hydrolase C-terminal" evidence="1">
    <location>
        <begin position="74"/>
        <end position="194"/>
    </location>
</feature>
<dbReference type="Proteomes" id="UP000533641">
    <property type="component" value="Unassembled WGS sequence"/>
</dbReference>
<dbReference type="SUPFAM" id="SSF75304">
    <property type="entry name" value="Amidase signature (AS) enzymes"/>
    <property type="match status" value="1"/>
</dbReference>
<proteinExistence type="predicted"/>
<evidence type="ECO:0000313" key="2">
    <source>
        <dbReference type="EMBL" id="MBB4273596.1"/>
    </source>
</evidence>
<reference evidence="2 3" key="1">
    <citation type="submission" date="2020-08" db="EMBL/GenBank/DDBJ databases">
        <title>Genomic Encyclopedia of Type Strains, Phase IV (KMG-V): Genome sequencing to study the core and pangenomes of soil and plant-associated prokaryotes.</title>
        <authorList>
            <person name="Whitman W."/>
        </authorList>
    </citation>
    <scope>NUCLEOTIDE SEQUENCE [LARGE SCALE GENOMIC DNA]</scope>
    <source>
        <strain evidence="2 3">SEMIA 402</strain>
    </source>
</reference>
<dbReference type="Pfam" id="PF21986">
    <property type="entry name" value="AH_C"/>
    <property type="match status" value="1"/>
</dbReference>